<evidence type="ECO:0000259" key="3">
    <source>
        <dbReference type="Pfam" id="PF01557"/>
    </source>
</evidence>
<dbReference type="InterPro" id="IPR051121">
    <property type="entry name" value="FAH"/>
</dbReference>
<dbReference type="InterPro" id="IPR011234">
    <property type="entry name" value="Fumarylacetoacetase-like_C"/>
</dbReference>
<evidence type="ECO:0000256" key="1">
    <source>
        <dbReference type="ARBA" id="ARBA00010211"/>
    </source>
</evidence>
<reference evidence="4 5" key="1">
    <citation type="submission" date="2024-03" db="EMBL/GenBank/DDBJ databases">
        <title>Cognatishimia coralii sp. nov., a marine bacterium isolated from coral surrounding seawater.</title>
        <authorList>
            <person name="Liu X."/>
            <person name="Liu S."/>
            <person name="Sun H."/>
            <person name="Zhang Y."/>
        </authorList>
    </citation>
    <scope>NUCLEOTIDE SEQUENCE [LARGE SCALE GENOMIC DNA]</scope>
    <source>
        <strain evidence="4 5">D5M38</strain>
    </source>
</reference>
<dbReference type="SUPFAM" id="SSF56529">
    <property type="entry name" value="FAH"/>
    <property type="match status" value="1"/>
</dbReference>
<dbReference type="Pfam" id="PF01557">
    <property type="entry name" value="FAA_hydrolase"/>
    <property type="match status" value="1"/>
</dbReference>
<organism evidence="4 5">
    <name type="scientific">Cognatishimia coralii</name>
    <dbReference type="NCBI Taxonomy" id="3083254"/>
    <lineage>
        <taxon>Bacteria</taxon>
        <taxon>Pseudomonadati</taxon>
        <taxon>Pseudomonadota</taxon>
        <taxon>Alphaproteobacteria</taxon>
        <taxon>Rhodobacterales</taxon>
        <taxon>Paracoccaceae</taxon>
        <taxon>Cognatishimia</taxon>
    </lineage>
</organism>
<dbReference type="InterPro" id="IPR036663">
    <property type="entry name" value="Fumarylacetoacetase_C_sf"/>
</dbReference>
<keyword evidence="4" id="KW-0378">Hydrolase</keyword>
<feature type="domain" description="Fumarylacetoacetase-like C-terminal" evidence="3">
    <location>
        <begin position="75"/>
        <end position="280"/>
    </location>
</feature>
<sequence>MKLQRFQNAEGSIIPAASMDGDTWHGLETICDDISPAAFAEGLMDRLASLDINDLEQLDTAGLSIATPVAQPRNIWCIGLNYSDHAEEAGLPIPEEPILFSKSSATFCEANADIPYPPHMTKLDWEVELALVIGKTALCVSMEDALDYVAGYTLANDVSERSWQIERGGQWVKGKSFPNFCPTGPMLVTPDEIADVQDLDMWLDVNGTRKQTGNTSKMIFDVRTIIHHVSQFVQLEPGDLILTGTPPGVGMGFKPPQYLKPGDVVELGITGLGQQRQTVVAWD</sequence>
<proteinExistence type="inferred from homology"/>
<dbReference type="Gene3D" id="3.90.850.10">
    <property type="entry name" value="Fumarylacetoacetase-like, C-terminal domain"/>
    <property type="match status" value="1"/>
</dbReference>
<dbReference type="GO" id="GO:0016787">
    <property type="term" value="F:hydrolase activity"/>
    <property type="evidence" value="ECO:0007669"/>
    <property type="project" value="UniProtKB-KW"/>
</dbReference>
<comment type="caution">
    <text evidence="4">The sequence shown here is derived from an EMBL/GenBank/DDBJ whole genome shotgun (WGS) entry which is preliminary data.</text>
</comment>
<dbReference type="Proteomes" id="UP001368270">
    <property type="component" value="Unassembled WGS sequence"/>
</dbReference>
<dbReference type="RefSeq" id="WP_339404065.1">
    <property type="nucleotide sequence ID" value="NZ_JBBGAZ010000007.1"/>
</dbReference>
<evidence type="ECO:0000313" key="5">
    <source>
        <dbReference type="Proteomes" id="UP001368270"/>
    </source>
</evidence>
<keyword evidence="5" id="KW-1185">Reference proteome</keyword>
<gene>
    <name evidence="4" type="ORF">WG622_13365</name>
</gene>
<comment type="similarity">
    <text evidence="1">Belongs to the FAH family.</text>
</comment>
<name>A0ABU8QIJ0_9RHOB</name>
<dbReference type="PANTHER" id="PTHR42796">
    <property type="entry name" value="FUMARYLACETOACETATE HYDROLASE DOMAIN-CONTAINING PROTEIN 2A-RELATED"/>
    <property type="match status" value="1"/>
</dbReference>
<dbReference type="PANTHER" id="PTHR42796:SF4">
    <property type="entry name" value="FUMARYLACETOACETATE HYDROLASE DOMAIN-CONTAINING PROTEIN 2A"/>
    <property type="match status" value="1"/>
</dbReference>
<dbReference type="EMBL" id="JBBGAZ010000007">
    <property type="protein sequence ID" value="MEJ5219240.1"/>
    <property type="molecule type" value="Genomic_DNA"/>
</dbReference>
<protein>
    <submittedName>
        <fullName evidence="4">Fumarylacetoacetate hydrolase family protein</fullName>
    </submittedName>
</protein>
<accession>A0ABU8QIJ0</accession>
<keyword evidence="2" id="KW-0479">Metal-binding</keyword>
<evidence type="ECO:0000313" key="4">
    <source>
        <dbReference type="EMBL" id="MEJ5219240.1"/>
    </source>
</evidence>
<evidence type="ECO:0000256" key="2">
    <source>
        <dbReference type="ARBA" id="ARBA00022723"/>
    </source>
</evidence>